<reference evidence="2 3" key="1">
    <citation type="submission" date="2018-03" db="EMBL/GenBank/DDBJ databases">
        <title>Mesoflavibacter sp. HG37 and Mesoflavibacter sp. HG96 sp.nov., two marine bacteria isolated from seawater of Western Pacific Ocean.</title>
        <authorList>
            <person name="Cheng H."/>
            <person name="Wu Y.-H."/>
            <person name="Guo L.-L."/>
            <person name="Xu X.-W."/>
        </authorList>
    </citation>
    <scope>NUCLEOTIDE SEQUENCE [LARGE SCALE GENOMIC DNA]</scope>
    <source>
        <strain evidence="2 3">KCTC 42117</strain>
    </source>
</reference>
<evidence type="ECO:0000256" key="1">
    <source>
        <dbReference type="SAM" id="MobiDB-lite"/>
    </source>
</evidence>
<dbReference type="RefSeq" id="WP_106676223.1">
    <property type="nucleotide sequence ID" value="NZ_JACHWV010000010.1"/>
</dbReference>
<evidence type="ECO:0008006" key="4">
    <source>
        <dbReference type="Google" id="ProtNLM"/>
    </source>
</evidence>
<dbReference type="OrthoDB" id="1449717at2"/>
<sequence length="144" mass="16551">MAKNQTKKRRINTAQILSGMRDEENQTTVPDSTNDNKDVKKDSSETYNASENNLKGKEKNTLIDKEKRKNKPSLLDKLFNVSDGNGVNERINFTIDNEILAKFHEITVLYGLKTGNSKLNKYDLPRKVLIDFINSNYEKLKKDL</sequence>
<protein>
    <recommendedName>
        <fullName evidence="4">DUF3408 domain-containing protein</fullName>
    </recommendedName>
</protein>
<organism evidence="2 3">
    <name type="scientific">Mesoflavibacter zeaxanthinifaciens subsp. sabulilitoris</name>
    <dbReference type="NCBI Taxonomy" id="1520893"/>
    <lineage>
        <taxon>Bacteria</taxon>
        <taxon>Pseudomonadati</taxon>
        <taxon>Bacteroidota</taxon>
        <taxon>Flavobacteriia</taxon>
        <taxon>Flavobacteriales</taxon>
        <taxon>Flavobacteriaceae</taxon>
        <taxon>Mesoflavibacter</taxon>
    </lineage>
</organism>
<accession>A0A2T1NNL9</accession>
<evidence type="ECO:0000313" key="3">
    <source>
        <dbReference type="Proteomes" id="UP000238430"/>
    </source>
</evidence>
<dbReference type="Proteomes" id="UP000238430">
    <property type="component" value="Unassembled WGS sequence"/>
</dbReference>
<dbReference type="AlphaFoldDB" id="A0A2T1NNL9"/>
<name>A0A2T1NNL9_9FLAO</name>
<proteinExistence type="predicted"/>
<keyword evidence="3" id="KW-1185">Reference proteome</keyword>
<comment type="caution">
    <text evidence="2">The sequence shown here is derived from an EMBL/GenBank/DDBJ whole genome shotgun (WGS) entry which is preliminary data.</text>
</comment>
<evidence type="ECO:0000313" key="2">
    <source>
        <dbReference type="EMBL" id="PSG94476.1"/>
    </source>
</evidence>
<feature type="region of interest" description="Disordered" evidence="1">
    <location>
        <begin position="1"/>
        <end position="68"/>
    </location>
</feature>
<gene>
    <name evidence="2" type="ORF">C7H61_00655</name>
</gene>
<feature type="compositionally biased region" description="Basic and acidic residues" evidence="1">
    <location>
        <begin position="54"/>
        <end position="67"/>
    </location>
</feature>
<dbReference type="EMBL" id="PXOT01000010">
    <property type="protein sequence ID" value="PSG94476.1"/>
    <property type="molecule type" value="Genomic_DNA"/>
</dbReference>
<feature type="compositionally biased region" description="Basic and acidic residues" evidence="1">
    <location>
        <begin position="34"/>
        <end position="44"/>
    </location>
</feature>
<feature type="compositionally biased region" description="Basic residues" evidence="1">
    <location>
        <begin position="1"/>
        <end position="11"/>
    </location>
</feature>